<dbReference type="SUPFAM" id="SSF46785">
    <property type="entry name" value="Winged helix' DNA-binding domain"/>
    <property type="match status" value="1"/>
</dbReference>
<dbReference type="Gene3D" id="1.10.10.10">
    <property type="entry name" value="Winged helix-like DNA-binding domain superfamily/Winged helix DNA-binding domain"/>
    <property type="match status" value="1"/>
</dbReference>
<dbReference type="InterPro" id="IPR050950">
    <property type="entry name" value="HTH-type_LysR_regulators"/>
</dbReference>
<accession>A0A327K4U0</accession>
<feature type="domain" description="HTH lysR-type" evidence="5">
    <location>
        <begin position="8"/>
        <end position="65"/>
    </location>
</feature>
<dbReference type="InterPro" id="IPR036388">
    <property type="entry name" value="WH-like_DNA-bd_sf"/>
</dbReference>
<dbReference type="Proteomes" id="UP000248863">
    <property type="component" value="Unassembled WGS sequence"/>
</dbReference>
<evidence type="ECO:0000256" key="2">
    <source>
        <dbReference type="ARBA" id="ARBA00023015"/>
    </source>
</evidence>
<dbReference type="EMBL" id="NPEU01000406">
    <property type="protein sequence ID" value="RAI32735.1"/>
    <property type="molecule type" value="Genomic_DNA"/>
</dbReference>
<sequence length="307" mass="32503">MTLHRLGLISTRLEAFQAVVRFGSIRRAAAALGVAPSAVSRTLRQLEEGIGTPLFERARQRLKLTSAGEILVYHAGASQAELEKACAFIDDLAGLRRGSVTVAAVESVTRGLVPEVLSRFWARHPDVEVRLAVTGSAQAFEAVARGEADLAIGFDARPPKGTVRLASAALRLGALVRPDHRLARRKSVRLADFAGERVILADASLTLGASLEAAMPADATALRTAAMTNSIHLMSDLALRGHGVTFQTRVGVERELADGALVFVPLADRQLAPRRLILVARAKAHLPAGPAVLANLLTAAVQALDGH</sequence>
<dbReference type="PROSITE" id="PS50931">
    <property type="entry name" value="HTH_LYSR"/>
    <property type="match status" value="1"/>
</dbReference>
<keyword evidence="4" id="KW-0804">Transcription</keyword>
<evidence type="ECO:0000259" key="5">
    <source>
        <dbReference type="PROSITE" id="PS50931"/>
    </source>
</evidence>
<dbReference type="InterPro" id="IPR036390">
    <property type="entry name" value="WH_DNA-bd_sf"/>
</dbReference>
<name>A0A327K4U0_9BRAD</name>
<dbReference type="PANTHER" id="PTHR30419">
    <property type="entry name" value="HTH-TYPE TRANSCRIPTIONAL REGULATOR YBHD"/>
    <property type="match status" value="1"/>
</dbReference>
<evidence type="ECO:0000256" key="1">
    <source>
        <dbReference type="ARBA" id="ARBA00009437"/>
    </source>
</evidence>
<keyword evidence="2" id="KW-0805">Transcription regulation</keyword>
<proteinExistence type="inferred from homology"/>
<dbReference type="RefSeq" id="WP_111359541.1">
    <property type="nucleotide sequence ID" value="NZ_NHSK01000044.1"/>
</dbReference>
<comment type="caution">
    <text evidence="6">The sequence shown here is derived from an EMBL/GenBank/DDBJ whole genome shotgun (WGS) entry which is preliminary data.</text>
</comment>
<keyword evidence="7" id="KW-1185">Reference proteome</keyword>
<organism evidence="6 7">
    <name type="scientific">Rhodoplanes elegans</name>
    <dbReference type="NCBI Taxonomy" id="29408"/>
    <lineage>
        <taxon>Bacteria</taxon>
        <taxon>Pseudomonadati</taxon>
        <taxon>Pseudomonadota</taxon>
        <taxon>Alphaproteobacteria</taxon>
        <taxon>Hyphomicrobiales</taxon>
        <taxon>Nitrobacteraceae</taxon>
        <taxon>Rhodoplanes</taxon>
    </lineage>
</organism>
<dbReference type="Pfam" id="PF03466">
    <property type="entry name" value="LysR_substrate"/>
    <property type="match status" value="1"/>
</dbReference>
<dbReference type="InterPro" id="IPR005119">
    <property type="entry name" value="LysR_subst-bd"/>
</dbReference>
<dbReference type="Gene3D" id="3.40.190.10">
    <property type="entry name" value="Periplasmic binding protein-like II"/>
    <property type="match status" value="2"/>
</dbReference>
<dbReference type="InterPro" id="IPR000847">
    <property type="entry name" value="LysR_HTH_N"/>
</dbReference>
<gene>
    <name evidence="6" type="ORF">CH338_23680</name>
</gene>
<dbReference type="OrthoDB" id="8208814at2"/>
<comment type="similarity">
    <text evidence="1">Belongs to the LysR transcriptional regulatory family.</text>
</comment>
<dbReference type="AlphaFoldDB" id="A0A327K4U0"/>
<dbReference type="FunFam" id="1.10.10.10:FF:000001">
    <property type="entry name" value="LysR family transcriptional regulator"/>
    <property type="match status" value="1"/>
</dbReference>
<evidence type="ECO:0000313" key="7">
    <source>
        <dbReference type="Proteomes" id="UP000248863"/>
    </source>
</evidence>
<dbReference type="GO" id="GO:0003677">
    <property type="term" value="F:DNA binding"/>
    <property type="evidence" value="ECO:0007669"/>
    <property type="project" value="UniProtKB-KW"/>
</dbReference>
<dbReference type="GO" id="GO:0005829">
    <property type="term" value="C:cytosol"/>
    <property type="evidence" value="ECO:0007669"/>
    <property type="project" value="TreeGrafter"/>
</dbReference>
<evidence type="ECO:0000313" key="6">
    <source>
        <dbReference type="EMBL" id="RAI32735.1"/>
    </source>
</evidence>
<evidence type="ECO:0000256" key="4">
    <source>
        <dbReference type="ARBA" id="ARBA00023163"/>
    </source>
</evidence>
<evidence type="ECO:0000256" key="3">
    <source>
        <dbReference type="ARBA" id="ARBA00023125"/>
    </source>
</evidence>
<protein>
    <submittedName>
        <fullName evidence="6">LysR family transcriptional regulator</fullName>
    </submittedName>
</protein>
<dbReference type="Pfam" id="PF00126">
    <property type="entry name" value="HTH_1"/>
    <property type="match status" value="1"/>
</dbReference>
<keyword evidence="3" id="KW-0238">DNA-binding</keyword>
<dbReference type="PANTHER" id="PTHR30419:SF2">
    <property type="entry name" value="LYSR FAMILY TRANSCRIPTIONAL REGULATOR"/>
    <property type="match status" value="1"/>
</dbReference>
<reference evidence="6 7" key="1">
    <citation type="submission" date="2017-07" db="EMBL/GenBank/DDBJ databases">
        <title>Draft Genome Sequences of Select Purple Nonsulfur Bacteria.</title>
        <authorList>
            <person name="Lasarre B."/>
            <person name="Mckinlay J.B."/>
        </authorList>
    </citation>
    <scope>NUCLEOTIDE SEQUENCE [LARGE SCALE GENOMIC DNA]</scope>
    <source>
        <strain evidence="6 7">DSM 11907</strain>
    </source>
</reference>
<dbReference type="SUPFAM" id="SSF53850">
    <property type="entry name" value="Periplasmic binding protein-like II"/>
    <property type="match status" value="1"/>
</dbReference>
<dbReference type="GO" id="GO:0003700">
    <property type="term" value="F:DNA-binding transcription factor activity"/>
    <property type="evidence" value="ECO:0007669"/>
    <property type="project" value="InterPro"/>
</dbReference>